<feature type="domain" description="Ribosomal RNA methyltransferase FtsJ" evidence="8">
    <location>
        <begin position="14"/>
        <end position="205"/>
    </location>
</feature>
<keyword evidence="5 7" id="KW-0949">S-adenosyl-L-methionine</keyword>
<name>A0AAW1Q8B4_9CHLO</name>
<sequence length="214" mass="23139">MQDQFFKQAKAQGYVARSAFKLLEIHRKYRIISPGANCLDLGCSPGAWLQVACQALGPRHQGGLVLGVDITGTAIPKRYCDDRVKVLQADARELNAQKLSGYCKGFHVVLSDMCHATMGSAAADAARSLELATCAATLAVGDVAQPPTSQGLLQAKGHLVVKLLQGAGTQEFTSDLKQHFRKVLHVFPEASRQESREIFIVGLGRTMPRLATHD</sequence>
<dbReference type="SUPFAM" id="SSF53335">
    <property type="entry name" value="S-adenosyl-L-methionine-dependent methyltransferases"/>
    <property type="match status" value="1"/>
</dbReference>
<dbReference type="InterPro" id="IPR002877">
    <property type="entry name" value="RNA_MeTrfase_FtsJ_dom"/>
</dbReference>
<dbReference type="EMBL" id="JALJOR010000004">
    <property type="protein sequence ID" value="KAK9818410.1"/>
    <property type="molecule type" value="Genomic_DNA"/>
</dbReference>
<proteinExistence type="inferred from homology"/>
<evidence type="ECO:0000256" key="4">
    <source>
        <dbReference type="ARBA" id="ARBA00022679"/>
    </source>
</evidence>
<dbReference type="InterPro" id="IPR050082">
    <property type="entry name" value="RNA_methyltr_RlmE"/>
</dbReference>
<dbReference type="CDD" id="cd02440">
    <property type="entry name" value="AdoMet_MTases"/>
    <property type="match status" value="1"/>
</dbReference>
<evidence type="ECO:0000313" key="10">
    <source>
        <dbReference type="Proteomes" id="UP001489004"/>
    </source>
</evidence>
<evidence type="ECO:0000256" key="7">
    <source>
        <dbReference type="PIRSR" id="PIRSR005461-1"/>
    </source>
</evidence>
<protein>
    <recommendedName>
        <fullName evidence="6">rRNA methyltransferase 2, mitochondrial</fullName>
    </recommendedName>
</protein>
<organism evidence="9 10">
    <name type="scientific">[Myrmecia] bisecta</name>
    <dbReference type="NCBI Taxonomy" id="41462"/>
    <lineage>
        <taxon>Eukaryota</taxon>
        <taxon>Viridiplantae</taxon>
        <taxon>Chlorophyta</taxon>
        <taxon>core chlorophytes</taxon>
        <taxon>Trebouxiophyceae</taxon>
        <taxon>Trebouxiales</taxon>
        <taxon>Trebouxiaceae</taxon>
        <taxon>Myrmecia</taxon>
    </lineage>
</organism>
<evidence type="ECO:0000256" key="2">
    <source>
        <dbReference type="ARBA" id="ARBA00022552"/>
    </source>
</evidence>
<dbReference type="Proteomes" id="UP001489004">
    <property type="component" value="Unassembled WGS sequence"/>
</dbReference>
<gene>
    <name evidence="9" type="ORF">WJX72_012235</name>
</gene>
<dbReference type="Gene3D" id="3.40.50.150">
    <property type="entry name" value="Vaccinia Virus protein VP39"/>
    <property type="match status" value="1"/>
</dbReference>
<keyword evidence="10" id="KW-1185">Reference proteome</keyword>
<evidence type="ECO:0000256" key="6">
    <source>
        <dbReference type="ARBA" id="ARBA00041184"/>
    </source>
</evidence>
<dbReference type="GO" id="GO:0008650">
    <property type="term" value="F:rRNA (uridine-2'-O-)-methyltransferase activity"/>
    <property type="evidence" value="ECO:0007669"/>
    <property type="project" value="TreeGrafter"/>
</dbReference>
<evidence type="ECO:0000256" key="1">
    <source>
        <dbReference type="ARBA" id="ARBA00009258"/>
    </source>
</evidence>
<dbReference type="PANTHER" id="PTHR10920">
    <property type="entry name" value="RIBOSOMAL RNA METHYLTRANSFERASE"/>
    <property type="match status" value="1"/>
</dbReference>
<keyword evidence="3" id="KW-0489">Methyltransferase</keyword>
<dbReference type="PIRSF" id="PIRSF005461">
    <property type="entry name" value="23S_rRNA_mtase"/>
    <property type="match status" value="1"/>
</dbReference>
<dbReference type="HAMAP" id="MF_01547">
    <property type="entry name" value="RNA_methyltr_E"/>
    <property type="match status" value="1"/>
</dbReference>
<evidence type="ECO:0000313" key="9">
    <source>
        <dbReference type="EMBL" id="KAK9818410.1"/>
    </source>
</evidence>
<comment type="similarity">
    <text evidence="1">Belongs to the class I-like SAM-binding methyltransferase superfamily. RNA methyltransferase RlmE family.</text>
</comment>
<dbReference type="PANTHER" id="PTHR10920:SF18">
    <property type="entry name" value="RRNA METHYLTRANSFERASE 2, MITOCHONDRIAL"/>
    <property type="match status" value="1"/>
</dbReference>
<evidence type="ECO:0000256" key="5">
    <source>
        <dbReference type="ARBA" id="ARBA00022691"/>
    </source>
</evidence>
<reference evidence="9 10" key="1">
    <citation type="journal article" date="2024" name="Nat. Commun.">
        <title>Phylogenomics reveals the evolutionary origins of lichenization in chlorophyte algae.</title>
        <authorList>
            <person name="Puginier C."/>
            <person name="Libourel C."/>
            <person name="Otte J."/>
            <person name="Skaloud P."/>
            <person name="Haon M."/>
            <person name="Grisel S."/>
            <person name="Petersen M."/>
            <person name="Berrin J.G."/>
            <person name="Delaux P.M."/>
            <person name="Dal Grande F."/>
            <person name="Keller J."/>
        </authorList>
    </citation>
    <scope>NUCLEOTIDE SEQUENCE [LARGE SCALE GENOMIC DNA]</scope>
    <source>
        <strain evidence="9 10">SAG 2043</strain>
    </source>
</reference>
<keyword evidence="2" id="KW-0698">rRNA processing</keyword>
<evidence type="ECO:0000256" key="3">
    <source>
        <dbReference type="ARBA" id="ARBA00022603"/>
    </source>
</evidence>
<feature type="active site" description="Proton acceptor" evidence="7">
    <location>
        <position position="162"/>
    </location>
</feature>
<keyword evidence="4" id="KW-0808">Transferase</keyword>
<dbReference type="AlphaFoldDB" id="A0AAW1Q8B4"/>
<dbReference type="InterPro" id="IPR015507">
    <property type="entry name" value="rRNA-MeTfrase_E"/>
</dbReference>
<comment type="caution">
    <text evidence="9">The sequence shown here is derived from an EMBL/GenBank/DDBJ whole genome shotgun (WGS) entry which is preliminary data.</text>
</comment>
<dbReference type="InterPro" id="IPR029063">
    <property type="entry name" value="SAM-dependent_MTases_sf"/>
</dbReference>
<evidence type="ECO:0000259" key="8">
    <source>
        <dbReference type="Pfam" id="PF01728"/>
    </source>
</evidence>
<accession>A0AAW1Q8B4</accession>
<dbReference type="Pfam" id="PF01728">
    <property type="entry name" value="FtsJ"/>
    <property type="match status" value="1"/>
</dbReference>